<name>A0A9X3YLA9_9GAMM</name>
<organism evidence="1 2">
    <name type="scientific">Tahibacter soli</name>
    <dbReference type="NCBI Taxonomy" id="2983605"/>
    <lineage>
        <taxon>Bacteria</taxon>
        <taxon>Pseudomonadati</taxon>
        <taxon>Pseudomonadota</taxon>
        <taxon>Gammaproteobacteria</taxon>
        <taxon>Lysobacterales</taxon>
        <taxon>Rhodanobacteraceae</taxon>
        <taxon>Tahibacter</taxon>
    </lineage>
</organism>
<keyword evidence="2" id="KW-1185">Reference proteome</keyword>
<protein>
    <recommendedName>
        <fullName evidence="3">Pyocin activator protein PrtN</fullName>
    </recommendedName>
</protein>
<dbReference type="EMBL" id="JAOVZO020000014">
    <property type="protein sequence ID" value="MDC8012803.1"/>
    <property type="molecule type" value="Genomic_DNA"/>
</dbReference>
<evidence type="ECO:0000313" key="1">
    <source>
        <dbReference type="EMBL" id="MDC8012803.1"/>
    </source>
</evidence>
<dbReference type="AlphaFoldDB" id="A0A9X3YLA9"/>
<dbReference type="Proteomes" id="UP001139971">
    <property type="component" value="Unassembled WGS sequence"/>
</dbReference>
<sequence length="85" mass="9825">MSELVEEFESRLTDRYGEFVPPSSLWKELGFATPASFRKALSQNRVEVEVFDISGRRGSFARARDVARWQATVYATRRRHATQQS</sequence>
<reference evidence="1" key="1">
    <citation type="submission" date="2023-02" db="EMBL/GenBank/DDBJ databases">
        <title>Tahibacter soli sp. nov. isolated from soil.</title>
        <authorList>
            <person name="Baek J.H."/>
            <person name="Lee J.K."/>
            <person name="Choi D.G."/>
            <person name="Jeon C.O."/>
        </authorList>
    </citation>
    <scope>NUCLEOTIDE SEQUENCE</scope>
    <source>
        <strain evidence="1">BL</strain>
    </source>
</reference>
<proteinExistence type="predicted"/>
<evidence type="ECO:0000313" key="2">
    <source>
        <dbReference type="Proteomes" id="UP001139971"/>
    </source>
</evidence>
<accession>A0A9X3YLA9</accession>
<gene>
    <name evidence="1" type="ORF">OD750_009625</name>
</gene>
<dbReference type="RefSeq" id="WP_263544865.1">
    <property type="nucleotide sequence ID" value="NZ_JAOVZO020000014.1"/>
</dbReference>
<evidence type="ECO:0008006" key="3">
    <source>
        <dbReference type="Google" id="ProtNLM"/>
    </source>
</evidence>
<comment type="caution">
    <text evidence="1">The sequence shown here is derived from an EMBL/GenBank/DDBJ whole genome shotgun (WGS) entry which is preliminary data.</text>
</comment>